<dbReference type="PANTHER" id="PTHR35861">
    <property type="match status" value="1"/>
</dbReference>
<keyword evidence="5" id="KW-1185">Reference proteome</keyword>
<dbReference type="InterPro" id="IPR052042">
    <property type="entry name" value="Tail_sheath_structural"/>
</dbReference>
<protein>
    <submittedName>
        <fullName evidence="4">Phage tail sheath subtilisin-like domain-containing protein</fullName>
    </submittedName>
</protein>
<evidence type="ECO:0000313" key="5">
    <source>
        <dbReference type="Proteomes" id="UP000812270"/>
    </source>
</evidence>
<dbReference type="Proteomes" id="UP000812270">
    <property type="component" value="Unassembled WGS sequence"/>
</dbReference>
<feature type="compositionally biased region" description="Low complexity" evidence="2">
    <location>
        <begin position="213"/>
        <end position="231"/>
    </location>
</feature>
<dbReference type="InterPro" id="IPR020287">
    <property type="entry name" value="Tail_sheath_C"/>
</dbReference>
<gene>
    <name evidence="4" type="ORF">KTO63_25455</name>
</gene>
<evidence type="ECO:0000256" key="1">
    <source>
        <dbReference type="ARBA" id="ARBA00008005"/>
    </source>
</evidence>
<feature type="region of interest" description="Disordered" evidence="2">
    <location>
        <begin position="213"/>
        <end position="245"/>
    </location>
</feature>
<evidence type="ECO:0000313" key="4">
    <source>
        <dbReference type="EMBL" id="MBV4360536.1"/>
    </source>
</evidence>
<dbReference type="Pfam" id="PF17482">
    <property type="entry name" value="Phage_sheath_1C"/>
    <property type="match status" value="1"/>
</dbReference>
<comment type="caution">
    <text evidence="4">The sequence shown here is derived from an EMBL/GenBank/DDBJ whole genome shotgun (WGS) entry which is preliminary data.</text>
</comment>
<evidence type="ECO:0000256" key="2">
    <source>
        <dbReference type="SAM" id="MobiDB-lite"/>
    </source>
</evidence>
<organism evidence="4 5">
    <name type="scientific">Pinibacter aurantiacus</name>
    <dbReference type="NCBI Taxonomy" id="2851599"/>
    <lineage>
        <taxon>Bacteria</taxon>
        <taxon>Pseudomonadati</taxon>
        <taxon>Bacteroidota</taxon>
        <taxon>Chitinophagia</taxon>
        <taxon>Chitinophagales</taxon>
        <taxon>Chitinophagaceae</taxon>
        <taxon>Pinibacter</taxon>
    </lineage>
</organism>
<dbReference type="EMBL" id="JAHSPG010000018">
    <property type="protein sequence ID" value="MBV4360536.1"/>
    <property type="molecule type" value="Genomic_DNA"/>
</dbReference>
<dbReference type="AlphaFoldDB" id="A0A9E2SD68"/>
<comment type="similarity">
    <text evidence="1">Belongs to the myoviridae tail sheath protein family.</text>
</comment>
<feature type="domain" description="Tail sheath protein C-terminal" evidence="3">
    <location>
        <begin position="347"/>
        <end position="452"/>
    </location>
</feature>
<name>A0A9E2SD68_9BACT</name>
<reference evidence="4" key="1">
    <citation type="submission" date="2021-06" db="EMBL/GenBank/DDBJ databases">
        <authorList>
            <person name="Huq M.A."/>
        </authorList>
    </citation>
    <scope>NUCLEOTIDE SEQUENCE</scope>
    <source>
        <strain evidence="4">MAH-26</strain>
    </source>
</reference>
<proteinExistence type="inferred from homology"/>
<dbReference type="PANTHER" id="PTHR35861:SF1">
    <property type="entry name" value="PHAGE TAIL SHEATH PROTEIN"/>
    <property type="match status" value="1"/>
</dbReference>
<accession>A0A9E2SD68</accession>
<sequence length="458" mass="48688">MMDYVLYFGGADKEKNIKIDFKNVKDEKTGAVTDTIITASNSKPSSNVMYYAMQLFFANGGGPCYIVSTGSYDDSANAAGAPAAYSAALGMIAKEDEPTLLVFPDAPFILSQKDYYSLMNDSLAQAEKLGDRFAIIDVVDVKNAPGDSADAFRNAGVGVDDDHAKYGAAYYPYLNTTTITYEYDDANIALSGDVPAALPAAAGAPAAPAAPEPAAAAAPAAEGGAPAAPARAPRPGPGPIAGGAKFDGLTSDVKNKIRQKIKDLSIVLTPAAAIAGVYANVDNTRGVWKAPANVGLNYVSGPVVKITDDDQDSLNIDVTAGKSINAIRAFVGKGTKVWGARTLSGNSNDWRYINVRRFFNMVEESVKKSTYWAVFEPNDINTWTKVRAMIENYLLLKWKDGALAGVKPDDAYFVRVGLGQTMTAVDVLEGRMNVEIGLAVVRPAEFIILKFSQKLQVS</sequence>
<evidence type="ECO:0000259" key="3">
    <source>
        <dbReference type="Pfam" id="PF17482"/>
    </source>
</evidence>